<protein>
    <submittedName>
        <fullName evidence="2">Sialic acid transporter</fullName>
    </submittedName>
</protein>
<dbReference type="Gene3D" id="3.40.50.80">
    <property type="entry name" value="Nucleotide-binding domain of ferredoxin-NADP reductase (FNR) module"/>
    <property type="match status" value="1"/>
</dbReference>
<dbReference type="OrthoDB" id="3291337at2"/>
<organism evidence="2 3">
    <name type="scientific">Streptomyces silvensis</name>
    <dbReference type="NCBI Taxonomy" id="1765722"/>
    <lineage>
        <taxon>Bacteria</taxon>
        <taxon>Bacillati</taxon>
        <taxon>Actinomycetota</taxon>
        <taxon>Actinomycetes</taxon>
        <taxon>Kitasatosporales</taxon>
        <taxon>Streptomycetaceae</taxon>
        <taxon>Streptomyces</taxon>
    </lineage>
</organism>
<dbReference type="STRING" id="1765722.AT728_32425"/>
<dbReference type="InterPro" id="IPR013113">
    <property type="entry name" value="SIP_FAD-bd"/>
</dbReference>
<dbReference type="PANTHER" id="PTHR30157">
    <property type="entry name" value="FERRIC REDUCTASE, NADPH-DEPENDENT"/>
    <property type="match status" value="1"/>
</dbReference>
<dbReference type="CDD" id="cd06193">
    <property type="entry name" value="siderophore_interacting"/>
    <property type="match status" value="1"/>
</dbReference>
<evidence type="ECO:0000313" key="3">
    <source>
        <dbReference type="Proteomes" id="UP000054804"/>
    </source>
</evidence>
<dbReference type="SUPFAM" id="SSF63380">
    <property type="entry name" value="Riboflavin synthase domain-like"/>
    <property type="match status" value="1"/>
</dbReference>
<dbReference type="InterPro" id="IPR039374">
    <property type="entry name" value="SIP_fam"/>
</dbReference>
<dbReference type="InterPro" id="IPR017927">
    <property type="entry name" value="FAD-bd_FR_type"/>
</dbReference>
<dbReference type="InterPro" id="IPR007037">
    <property type="entry name" value="SIP_rossman_dom"/>
</dbReference>
<evidence type="ECO:0000259" key="1">
    <source>
        <dbReference type="PROSITE" id="PS51384"/>
    </source>
</evidence>
<gene>
    <name evidence="2" type="ORF">AT728_32425</name>
</gene>
<feature type="domain" description="FAD-binding FR-type" evidence="1">
    <location>
        <begin position="8"/>
        <end position="151"/>
    </location>
</feature>
<keyword evidence="3" id="KW-1185">Reference proteome</keyword>
<dbReference type="GO" id="GO:0016491">
    <property type="term" value="F:oxidoreductase activity"/>
    <property type="evidence" value="ECO:0007669"/>
    <property type="project" value="InterPro"/>
</dbReference>
<accession>A0A0W7WSA0</accession>
<sequence>MSDADAPFQFFDAEVLRTERLTPSMVRVAFGGSGMARMASGGRDQRFKVFLPQPGQSAPVMPDTESADWYAAWRSLDPGVRGIMRTYTIRELRRDPTELIVDFAVHPPAPDAPASTEGPASRWARTARPGTRVGVLAPVEEENAAYDFRPPEDTDWILLTGDESALPAVAGILEALPPSARVLAWLELHDPADRQQLLTKAEADIVWLTGEGATTDAIRTARLPTGTPYAWIAGESATVRAVRRHLVSDRGFDRKRVKFTGYWRKGATEDQLLEGGENA</sequence>
<evidence type="ECO:0000313" key="2">
    <source>
        <dbReference type="EMBL" id="KUF13429.1"/>
    </source>
</evidence>
<dbReference type="InterPro" id="IPR017938">
    <property type="entry name" value="Riboflavin_synthase-like_b-brl"/>
</dbReference>
<comment type="caution">
    <text evidence="2">The sequence shown here is derived from an EMBL/GenBank/DDBJ whole genome shotgun (WGS) entry which is preliminary data.</text>
</comment>
<dbReference type="InterPro" id="IPR039261">
    <property type="entry name" value="FNR_nucleotide-bd"/>
</dbReference>
<proteinExistence type="predicted"/>
<dbReference type="Pfam" id="PF04954">
    <property type="entry name" value="SIP"/>
    <property type="match status" value="1"/>
</dbReference>
<reference evidence="2 3" key="1">
    <citation type="submission" date="2015-12" db="EMBL/GenBank/DDBJ databases">
        <title>Draft genome sequence of Streptomyces silvensis ATCC 53525, a producer of novel hormone antagonists.</title>
        <authorList>
            <person name="Johnston C.W."/>
            <person name="Li Y."/>
            <person name="Magarvey N.A."/>
        </authorList>
    </citation>
    <scope>NUCLEOTIDE SEQUENCE [LARGE SCALE GENOMIC DNA]</scope>
    <source>
        <strain evidence="2 3">ATCC 53525</strain>
    </source>
</reference>
<dbReference type="PANTHER" id="PTHR30157:SF0">
    <property type="entry name" value="NADPH-DEPENDENT FERRIC-CHELATE REDUCTASE"/>
    <property type="match status" value="1"/>
</dbReference>
<dbReference type="PROSITE" id="PS51384">
    <property type="entry name" value="FAD_FR"/>
    <property type="match status" value="1"/>
</dbReference>
<dbReference type="Proteomes" id="UP000054804">
    <property type="component" value="Unassembled WGS sequence"/>
</dbReference>
<dbReference type="RefSeq" id="WP_058852224.1">
    <property type="nucleotide sequence ID" value="NZ_LOCL01000074.1"/>
</dbReference>
<dbReference type="EMBL" id="LOCL01000074">
    <property type="protein sequence ID" value="KUF13429.1"/>
    <property type="molecule type" value="Genomic_DNA"/>
</dbReference>
<dbReference type="Pfam" id="PF08021">
    <property type="entry name" value="FAD_binding_9"/>
    <property type="match status" value="1"/>
</dbReference>
<dbReference type="Gene3D" id="2.40.30.10">
    <property type="entry name" value="Translation factors"/>
    <property type="match status" value="1"/>
</dbReference>
<dbReference type="AlphaFoldDB" id="A0A0W7WSA0"/>
<name>A0A0W7WSA0_9ACTN</name>